<dbReference type="GO" id="GO:0006565">
    <property type="term" value="P:L-serine catabolic process"/>
    <property type="evidence" value="ECO:0007669"/>
    <property type="project" value="TreeGrafter"/>
</dbReference>
<dbReference type="Gene3D" id="3.40.50.1100">
    <property type="match status" value="2"/>
</dbReference>
<comment type="caution">
    <text evidence="6">The sequence shown here is derived from an EMBL/GenBank/DDBJ whole genome shotgun (WGS) entry which is preliminary data.</text>
</comment>
<dbReference type="GO" id="GO:0003941">
    <property type="term" value="F:L-serine ammonia-lyase activity"/>
    <property type="evidence" value="ECO:0007669"/>
    <property type="project" value="TreeGrafter"/>
</dbReference>
<proteinExistence type="predicted"/>
<dbReference type="EMBL" id="JACHGT010000001">
    <property type="protein sequence ID" value="MBB6032467.1"/>
    <property type="molecule type" value="Genomic_DNA"/>
</dbReference>
<evidence type="ECO:0000313" key="7">
    <source>
        <dbReference type="Proteomes" id="UP000548476"/>
    </source>
</evidence>
<dbReference type="NCBIfam" id="NF006094">
    <property type="entry name" value="PRK08246.1"/>
    <property type="match status" value="1"/>
</dbReference>
<dbReference type="RefSeq" id="WP_239122100.1">
    <property type="nucleotide sequence ID" value="NZ_BONT01000041.1"/>
</dbReference>
<evidence type="ECO:0000256" key="1">
    <source>
        <dbReference type="ARBA" id="ARBA00001933"/>
    </source>
</evidence>
<dbReference type="PANTHER" id="PTHR48078:SF6">
    <property type="entry name" value="L-THREONINE DEHYDRATASE CATABOLIC TDCB"/>
    <property type="match status" value="1"/>
</dbReference>
<dbReference type="PANTHER" id="PTHR48078">
    <property type="entry name" value="THREONINE DEHYDRATASE, MITOCHONDRIAL-RELATED"/>
    <property type="match status" value="1"/>
</dbReference>
<dbReference type="Pfam" id="PF00291">
    <property type="entry name" value="PALP"/>
    <property type="match status" value="1"/>
</dbReference>
<dbReference type="GO" id="GO:0006567">
    <property type="term" value="P:L-threonine catabolic process"/>
    <property type="evidence" value="ECO:0007669"/>
    <property type="project" value="TreeGrafter"/>
</dbReference>
<keyword evidence="2" id="KW-0663">Pyridoxal phosphate</keyword>
<protein>
    <submittedName>
        <fullName evidence="6">Threonine dehydratase</fullName>
        <ecNumber evidence="6">4.3.1.19</ecNumber>
    </submittedName>
</protein>
<organism evidence="6 7">
    <name type="scientific">Phytomonospora endophytica</name>
    <dbReference type="NCBI Taxonomy" id="714109"/>
    <lineage>
        <taxon>Bacteria</taxon>
        <taxon>Bacillati</taxon>
        <taxon>Actinomycetota</taxon>
        <taxon>Actinomycetes</taxon>
        <taxon>Micromonosporales</taxon>
        <taxon>Micromonosporaceae</taxon>
        <taxon>Phytomonospora</taxon>
    </lineage>
</organism>
<name>A0A841FH95_9ACTN</name>
<feature type="domain" description="Tryptophan synthase beta chain-like PALP" evidence="5">
    <location>
        <begin position="14"/>
        <end position="245"/>
    </location>
</feature>
<reference evidence="6 7" key="1">
    <citation type="submission" date="2020-08" db="EMBL/GenBank/DDBJ databases">
        <title>Genomic Encyclopedia of Type Strains, Phase IV (KMG-IV): sequencing the most valuable type-strain genomes for metagenomic binning, comparative biology and taxonomic classification.</title>
        <authorList>
            <person name="Goeker M."/>
        </authorList>
    </citation>
    <scope>NUCLEOTIDE SEQUENCE [LARGE SCALE GENOMIC DNA]</scope>
    <source>
        <strain evidence="6 7">YIM 65646</strain>
    </source>
</reference>
<evidence type="ECO:0000256" key="2">
    <source>
        <dbReference type="ARBA" id="ARBA00022898"/>
    </source>
</evidence>
<comment type="cofactor">
    <cofactor evidence="1">
        <name>pyridoxal 5'-phosphate</name>
        <dbReference type="ChEBI" id="CHEBI:597326"/>
    </cofactor>
</comment>
<dbReference type="InterPro" id="IPR050147">
    <property type="entry name" value="Ser/Thr_Dehydratase"/>
</dbReference>
<dbReference type="EC" id="4.3.1.19" evidence="6"/>
<feature type="region of interest" description="Disordered" evidence="4">
    <location>
        <begin position="1"/>
        <end position="22"/>
    </location>
</feature>
<dbReference type="Proteomes" id="UP000548476">
    <property type="component" value="Unassembled WGS sequence"/>
</dbReference>
<evidence type="ECO:0000259" key="5">
    <source>
        <dbReference type="Pfam" id="PF00291"/>
    </source>
</evidence>
<dbReference type="GO" id="GO:0004794">
    <property type="term" value="F:threonine deaminase activity"/>
    <property type="evidence" value="ECO:0007669"/>
    <property type="project" value="UniProtKB-EC"/>
</dbReference>
<evidence type="ECO:0000313" key="6">
    <source>
        <dbReference type="EMBL" id="MBB6032467.1"/>
    </source>
</evidence>
<accession>A0A841FH95</accession>
<dbReference type="GO" id="GO:0009097">
    <property type="term" value="P:isoleucine biosynthetic process"/>
    <property type="evidence" value="ECO:0007669"/>
    <property type="project" value="TreeGrafter"/>
</dbReference>
<keyword evidence="3 6" id="KW-0456">Lyase</keyword>
<sequence length="254" mass="25897">MRSTASSPPTRAANSTAAPASGGNAGLAVAHAARSLDIPATVYVPQTAPAVKVAKLHDLGATVVQVGREYADAYESATKFAAEGGSLFVHPYDQADVVAGQGTVALELEDQVSDVDTIIVSVGGGGLMAGIAAAADARVVAVEPVGCPTLHKALDAGEPVDVQVTGVAVDSLGARRIGDIAFEVASRTSVHSVLVPDDAIVEARRWLWREHRFVVEHGAACALAALLSGAYTPEEDERVAVVLCGANTDPSDLA</sequence>
<evidence type="ECO:0000256" key="4">
    <source>
        <dbReference type="SAM" id="MobiDB-lite"/>
    </source>
</evidence>
<evidence type="ECO:0000256" key="3">
    <source>
        <dbReference type="ARBA" id="ARBA00023239"/>
    </source>
</evidence>
<dbReference type="InterPro" id="IPR036052">
    <property type="entry name" value="TrpB-like_PALP_sf"/>
</dbReference>
<dbReference type="SUPFAM" id="SSF53686">
    <property type="entry name" value="Tryptophan synthase beta subunit-like PLP-dependent enzymes"/>
    <property type="match status" value="1"/>
</dbReference>
<gene>
    <name evidence="6" type="ORF">HNR73_000309</name>
</gene>
<keyword evidence="7" id="KW-1185">Reference proteome</keyword>
<dbReference type="AlphaFoldDB" id="A0A841FH95"/>
<feature type="compositionally biased region" description="Polar residues" evidence="4">
    <location>
        <begin position="1"/>
        <end position="18"/>
    </location>
</feature>
<dbReference type="InterPro" id="IPR001926">
    <property type="entry name" value="TrpB-like_PALP"/>
</dbReference>